<reference evidence="8 9" key="1">
    <citation type="submission" date="2017-07" db="EMBL/GenBank/DDBJ databases">
        <title>Phylogenetic study on the rhizospheric bacterium Ochrobactrum sp. A44.</title>
        <authorList>
            <person name="Krzyzanowska D.M."/>
            <person name="Ossowicki A."/>
            <person name="Rajewska M."/>
            <person name="Maciag T."/>
            <person name="Kaczynski Z."/>
            <person name="Czerwicka M."/>
            <person name="Jafra S."/>
        </authorList>
    </citation>
    <scope>NUCLEOTIDE SEQUENCE [LARGE SCALE GENOMIC DNA]</scope>
    <source>
        <strain evidence="8 9">A44</strain>
    </source>
</reference>
<dbReference type="AlphaFoldDB" id="A0A248U8N9"/>
<dbReference type="Pfam" id="PF00465">
    <property type="entry name" value="Fe-ADH"/>
    <property type="match status" value="1"/>
</dbReference>
<dbReference type="InterPro" id="IPR056798">
    <property type="entry name" value="ADH_Fe_C"/>
</dbReference>
<feature type="domain" description="Alcohol dehydrogenase iron-type/glycerol dehydrogenase GldA" evidence="6">
    <location>
        <begin position="11"/>
        <end position="184"/>
    </location>
</feature>
<comment type="catalytic activity">
    <reaction evidence="5">
        <text>a primary alcohol + NAD(+) = an aldehyde + NADH + H(+)</text>
        <dbReference type="Rhea" id="RHEA:10736"/>
        <dbReference type="ChEBI" id="CHEBI:15378"/>
        <dbReference type="ChEBI" id="CHEBI:15734"/>
        <dbReference type="ChEBI" id="CHEBI:17478"/>
        <dbReference type="ChEBI" id="CHEBI:57540"/>
        <dbReference type="ChEBI" id="CHEBI:57945"/>
        <dbReference type="EC" id="1.1.1.1"/>
    </reaction>
</comment>
<dbReference type="Proteomes" id="UP000215256">
    <property type="component" value="Chromosome 2"/>
</dbReference>
<feature type="domain" description="Fe-containing alcohol dehydrogenase-like C-terminal" evidence="7">
    <location>
        <begin position="195"/>
        <end position="386"/>
    </location>
</feature>
<dbReference type="GO" id="GO:0046872">
    <property type="term" value="F:metal ion binding"/>
    <property type="evidence" value="ECO:0007669"/>
    <property type="project" value="InterPro"/>
</dbReference>
<keyword evidence="3" id="KW-0560">Oxidoreductase</keyword>
<evidence type="ECO:0000256" key="4">
    <source>
        <dbReference type="ARBA" id="ARBA00023027"/>
    </source>
</evidence>
<sequence length="390" mass="41384">MTTLTAKWNFPTTVLFGPGRIRELPAVLKAAGIERPLFVTDPGLAKLPVVASTLDILDTAGVKYAVFSDVKPNPVESNLYAGVKVFNEGKHDGVIAFGGGSALDLGKLIAFQAGQTRDVWDFEDIGDWWTRAESNAIAPIIAVPTTAGTGSEVGRAGVLTNEATHTKKVIFHPKMLPVTVIADPELSTGMPPFITVGTGMDALAHCLEAYCAPGFHPMADGIAVEGIRLVFENLPKAYADGSDIEARANLMAAASMGATAFQKGLGAIHSLSHPIGALYDTHHGMTNAVFMPYVLHHNRAAIEKRVERLADYLGIEGGFDGFVDAIMKLRKDLGVPNTLPEFVKGLEMDASRKELIAEMAIVDPTAGGNPIELTKQGALDLLNAAFSGKL</sequence>
<dbReference type="PANTHER" id="PTHR11496">
    <property type="entry name" value="ALCOHOL DEHYDROGENASE"/>
    <property type="match status" value="1"/>
</dbReference>
<protein>
    <submittedName>
        <fullName evidence="8">Iron-containing alcohol dehydrogenase family protein</fullName>
    </submittedName>
</protein>
<dbReference type="OrthoDB" id="9815791at2"/>
<dbReference type="InterPro" id="IPR018211">
    <property type="entry name" value="ADH_Fe_CS"/>
</dbReference>
<organism evidence="8 9">
    <name type="scientific">Ochrobactrum quorumnocens</name>
    <dbReference type="NCBI Taxonomy" id="271865"/>
    <lineage>
        <taxon>Bacteria</taxon>
        <taxon>Pseudomonadati</taxon>
        <taxon>Pseudomonadota</taxon>
        <taxon>Alphaproteobacteria</taxon>
        <taxon>Hyphomicrobiales</taxon>
        <taxon>Brucellaceae</taxon>
        <taxon>Brucella/Ochrobactrum group</taxon>
        <taxon>Ochrobactrum</taxon>
    </lineage>
</organism>
<evidence type="ECO:0000259" key="7">
    <source>
        <dbReference type="Pfam" id="PF25137"/>
    </source>
</evidence>
<dbReference type="FunFam" id="3.40.50.1970:FF:000003">
    <property type="entry name" value="Alcohol dehydrogenase, iron-containing"/>
    <property type="match status" value="1"/>
</dbReference>
<comment type="cofactor">
    <cofactor evidence="1">
        <name>Fe cation</name>
        <dbReference type="ChEBI" id="CHEBI:24875"/>
    </cofactor>
</comment>
<keyword evidence="4" id="KW-0520">NAD</keyword>
<evidence type="ECO:0000259" key="6">
    <source>
        <dbReference type="Pfam" id="PF00465"/>
    </source>
</evidence>
<dbReference type="InterPro" id="IPR001670">
    <property type="entry name" value="ADH_Fe/GldA"/>
</dbReference>
<dbReference type="PANTHER" id="PTHR11496:SF102">
    <property type="entry name" value="ALCOHOL DEHYDROGENASE 4"/>
    <property type="match status" value="1"/>
</dbReference>
<evidence type="ECO:0000256" key="1">
    <source>
        <dbReference type="ARBA" id="ARBA00001962"/>
    </source>
</evidence>
<dbReference type="KEGG" id="och:CES85_3839"/>
<evidence type="ECO:0000313" key="9">
    <source>
        <dbReference type="Proteomes" id="UP000215256"/>
    </source>
</evidence>
<evidence type="ECO:0000256" key="2">
    <source>
        <dbReference type="ARBA" id="ARBA00007358"/>
    </source>
</evidence>
<accession>A0A248U8N9</accession>
<dbReference type="PROSITE" id="PS00913">
    <property type="entry name" value="ADH_IRON_1"/>
    <property type="match status" value="1"/>
</dbReference>
<evidence type="ECO:0000313" key="8">
    <source>
        <dbReference type="EMBL" id="ASV83064.1"/>
    </source>
</evidence>
<dbReference type="PROSITE" id="PS00060">
    <property type="entry name" value="ADH_IRON_2"/>
    <property type="match status" value="1"/>
</dbReference>
<name>A0A248U8N9_9HYPH</name>
<dbReference type="RefSeq" id="WP_095444099.1">
    <property type="nucleotide sequence ID" value="NZ_CP022603.1"/>
</dbReference>
<dbReference type="EMBL" id="CP022603">
    <property type="protein sequence ID" value="ASV83064.1"/>
    <property type="molecule type" value="Genomic_DNA"/>
</dbReference>
<dbReference type="SUPFAM" id="SSF56796">
    <property type="entry name" value="Dehydroquinate synthase-like"/>
    <property type="match status" value="1"/>
</dbReference>
<evidence type="ECO:0000256" key="3">
    <source>
        <dbReference type="ARBA" id="ARBA00023002"/>
    </source>
</evidence>
<dbReference type="CDD" id="cd14861">
    <property type="entry name" value="Fe-ADH-like"/>
    <property type="match status" value="1"/>
</dbReference>
<dbReference type="Pfam" id="PF25137">
    <property type="entry name" value="ADH_Fe_C"/>
    <property type="match status" value="1"/>
</dbReference>
<comment type="similarity">
    <text evidence="2">Belongs to the iron-containing alcohol dehydrogenase family.</text>
</comment>
<evidence type="ECO:0000256" key="5">
    <source>
        <dbReference type="ARBA" id="ARBA00049243"/>
    </source>
</evidence>
<dbReference type="Gene3D" id="3.40.50.1970">
    <property type="match status" value="1"/>
</dbReference>
<dbReference type="GO" id="GO:0004022">
    <property type="term" value="F:alcohol dehydrogenase (NAD+) activity"/>
    <property type="evidence" value="ECO:0007669"/>
    <property type="project" value="UniProtKB-EC"/>
</dbReference>
<gene>
    <name evidence="8" type="ORF">CES85_3839</name>
</gene>
<proteinExistence type="inferred from homology"/>
<dbReference type="Gene3D" id="1.20.1090.10">
    <property type="entry name" value="Dehydroquinate synthase-like - alpha domain"/>
    <property type="match status" value="1"/>
</dbReference>
<dbReference type="InterPro" id="IPR039697">
    <property type="entry name" value="Alcohol_dehydrogenase_Fe"/>
</dbReference>